<accession>A0A4Y2PNU4</accession>
<dbReference type="Proteomes" id="UP000499080">
    <property type="component" value="Unassembled WGS sequence"/>
</dbReference>
<protein>
    <recommendedName>
        <fullName evidence="1">RNase H type-1 domain-containing protein</fullName>
    </recommendedName>
</protein>
<proteinExistence type="predicted"/>
<dbReference type="InterPro" id="IPR036397">
    <property type="entry name" value="RNaseH_sf"/>
</dbReference>
<dbReference type="PROSITE" id="PS50879">
    <property type="entry name" value="RNASE_H_1"/>
    <property type="match status" value="1"/>
</dbReference>
<dbReference type="InterPro" id="IPR002156">
    <property type="entry name" value="RNaseH_domain"/>
</dbReference>
<evidence type="ECO:0000313" key="3">
    <source>
        <dbReference type="Proteomes" id="UP000499080"/>
    </source>
</evidence>
<dbReference type="Gene3D" id="3.30.420.10">
    <property type="entry name" value="Ribonuclease H-like superfamily/Ribonuclease H"/>
    <property type="match status" value="1"/>
</dbReference>
<feature type="domain" description="RNase H type-1" evidence="1">
    <location>
        <begin position="42"/>
        <end position="171"/>
    </location>
</feature>
<dbReference type="GO" id="GO:0003676">
    <property type="term" value="F:nucleic acid binding"/>
    <property type="evidence" value="ECO:0007669"/>
    <property type="project" value="InterPro"/>
</dbReference>
<keyword evidence="3" id="KW-1185">Reference proteome</keyword>
<sequence>MSFLPPWKDSEFKYLNPFGSFDRSNTSDTIFQQLFADHRFRFHDFVPIYRNGAKLSFRVSLAVVFLNRFQLLLSFPFAQYSEQRLQMFLHALKQILKCPMGKYAIYTDSLSVLQALNSLHCKSHPLMFSVLDLYDKLISQGFSLVFFCWVPSHIGITGNEQADSNAHSAIHFSHEPVPVCDLKKYIKSCLQIKWQRHWDQEINNKLHSIKPIIENWSEDVNRKRGTILTRLRIRHTRFTHRHLLLGEPAPTYPHCSCTMSVKRILIECIHFKIHRLRFLTRAHLL</sequence>
<dbReference type="SUPFAM" id="SSF53098">
    <property type="entry name" value="Ribonuclease H-like"/>
    <property type="match status" value="1"/>
</dbReference>
<dbReference type="GO" id="GO:0004523">
    <property type="term" value="F:RNA-DNA hybrid ribonuclease activity"/>
    <property type="evidence" value="ECO:0007669"/>
    <property type="project" value="InterPro"/>
</dbReference>
<reference evidence="2 3" key="1">
    <citation type="journal article" date="2019" name="Sci. Rep.">
        <title>Orb-weaving spider Araneus ventricosus genome elucidates the spidroin gene catalogue.</title>
        <authorList>
            <person name="Kono N."/>
            <person name="Nakamura H."/>
            <person name="Ohtoshi R."/>
            <person name="Moran D.A.P."/>
            <person name="Shinohara A."/>
            <person name="Yoshida Y."/>
            <person name="Fujiwara M."/>
            <person name="Mori M."/>
            <person name="Tomita M."/>
            <person name="Arakawa K."/>
        </authorList>
    </citation>
    <scope>NUCLEOTIDE SEQUENCE [LARGE SCALE GENOMIC DNA]</scope>
</reference>
<evidence type="ECO:0000259" key="1">
    <source>
        <dbReference type="PROSITE" id="PS50879"/>
    </source>
</evidence>
<dbReference type="Pfam" id="PF00075">
    <property type="entry name" value="RNase_H"/>
    <property type="match status" value="1"/>
</dbReference>
<evidence type="ECO:0000313" key="2">
    <source>
        <dbReference type="EMBL" id="GBN51917.1"/>
    </source>
</evidence>
<dbReference type="OrthoDB" id="6433748at2759"/>
<comment type="caution">
    <text evidence="2">The sequence shown here is derived from an EMBL/GenBank/DDBJ whole genome shotgun (WGS) entry which is preliminary data.</text>
</comment>
<dbReference type="EMBL" id="BGPR01011565">
    <property type="protein sequence ID" value="GBN51917.1"/>
    <property type="molecule type" value="Genomic_DNA"/>
</dbReference>
<dbReference type="CDD" id="cd09276">
    <property type="entry name" value="Rnase_HI_RT_non_LTR"/>
    <property type="match status" value="1"/>
</dbReference>
<dbReference type="AlphaFoldDB" id="A0A4Y2PNU4"/>
<dbReference type="InterPro" id="IPR012337">
    <property type="entry name" value="RNaseH-like_sf"/>
</dbReference>
<name>A0A4Y2PNU4_ARAVE</name>
<gene>
    <name evidence="2" type="ORF">AVEN_90819_1</name>
</gene>
<organism evidence="2 3">
    <name type="scientific">Araneus ventricosus</name>
    <name type="common">Orbweaver spider</name>
    <name type="synonym">Epeira ventricosa</name>
    <dbReference type="NCBI Taxonomy" id="182803"/>
    <lineage>
        <taxon>Eukaryota</taxon>
        <taxon>Metazoa</taxon>
        <taxon>Ecdysozoa</taxon>
        <taxon>Arthropoda</taxon>
        <taxon>Chelicerata</taxon>
        <taxon>Arachnida</taxon>
        <taxon>Araneae</taxon>
        <taxon>Araneomorphae</taxon>
        <taxon>Entelegynae</taxon>
        <taxon>Araneoidea</taxon>
        <taxon>Araneidae</taxon>
        <taxon>Araneus</taxon>
    </lineage>
</organism>